<dbReference type="OrthoDB" id="411361at2"/>
<feature type="chain" id="PRO_5011546510" evidence="3">
    <location>
        <begin position="24"/>
        <end position="567"/>
    </location>
</feature>
<dbReference type="Pfam" id="PF00395">
    <property type="entry name" value="SLH"/>
    <property type="match status" value="1"/>
</dbReference>
<dbReference type="PROSITE" id="PS51272">
    <property type="entry name" value="SLH"/>
    <property type="match status" value="1"/>
</dbReference>
<evidence type="ECO:0000313" key="6">
    <source>
        <dbReference type="Proteomes" id="UP000199476"/>
    </source>
</evidence>
<keyword evidence="2" id="KW-0175">Coiled coil</keyword>
<reference evidence="5 6" key="1">
    <citation type="submission" date="2016-10" db="EMBL/GenBank/DDBJ databases">
        <authorList>
            <person name="de Groot N.N."/>
        </authorList>
    </citation>
    <scope>NUCLEOTIDE SEQUENCE [LARGE SCALE GENOMIC DNA]</scope>
    <source>
        <strain evidence="5 6">SLAS-1</strain>
    </source>
</reference>
<evidence type="ECO:0000256" key="1">
    <source>
        <dbReference type="ARBA" id="ARBA00022737"/>
    </source>
</evidence>
<protein>
    <submittedName>
        <fullName evidence="5">S-layer homology domain-containing protein</fullName>
    </submittedName>
</protein>
<dbReference type="InterPro" id="IPR051465">
    <property type="entry name" value="Cell_Envelope_Struct_Comp"/>
</dbReference>
<evidence type="ECO:0000256" key="3">
    <source>
        <dbReference type="SAM" id="SignalP"/>
    </source>
</evidence>
<feature type="domain" description="SLH" evidence="4">
    <location>
        <begin position="21"/>
        <end position="84"/>
    </location>
</feature>
<dbReference type="RefSeq" id="WP_089757819.1">
    <property type="nucleotide sequence ID" value="NZ_FNGO01000002.1"/>
</dbReference>
<dbReference type="AlphaFoldDB" id="A0A1G9HRY4"/>
<keyword evidence="3" id="KW-0732">Signal</keyword>
<dbReference type="EMBL" id="FNGO01000002">
    <property type="protein sequence ID" value="SDL15622.1"/>
    <property type="molecule type" value="Genomic_DNA"/>
</dbReference>
<evidence type="ECO:0000256" key="2">
    <source>
        <dbReference type="SAM" id="Coils"/>
    </source>
</evidence>
<dbReference type="Proteomes" id="UP000199476">
    <property type="component" value="Unassembled WGS sequence"/>
</dbReference>
<gene>
    <name evidence="5" type="ORF">SAMN04488692_10217</name>
</gene>
<feature type="signal peptide" evidence="3">
    <location>
        <begin position="1"/>
        <end position="23"/>
    </location>
</feature>
<accession>A0A1G9HRY4</accession>
<dbReference type="InterPro" id="IPR001119">
    <property type="entry name" value="SLH_dom"/>
</dbReference>
<evidence type="ECO:0000313" key="5">
    <source>
        <dbReference type="EMBL" id="SDL15622.1"/>
    </source>
</evidence>
<dbReference type="PANTHER" id="PTHR43308:SF1">
    <property type="entry name" value="OUTER MEMBRANE PROTEIN ALPHA"/>
    <property type="match status" value="1"/>
</dbReference>
<feature type="coiled-coil region" evidence="2">
    <location>
        <begin position="127"/>
        <end position="197"/>
    </location>
</feature>
<keyword evidence="1" id="KW-0677">Repeat</keyword>
<dbReference type="PANTHER" id="PTHR43308">
    <property type="entry name" value="OUTER MEMBRANE PROTEIN ALPHA-RELATED"/>
    <property type="match status" value="1"/>
</dbReference>
<name>A0A1G9HRY4_9FIRM</name>
<evidence type="ECO:0000259" key="4">
    <source>
        <dbReference type="PROSITE" id="PS51272"/>
    </source>
</evidence>
<dbReference type="STRING" id="321763.SAMN04488692_10217"/>
<organism evidence="5 6">
    <name type="scientific">Halarsenatibacter silvermanii</name>
    <dbReference type="NCBI Taxonomy" id="321763"/>
    <lineage>
        <taxon>Bacteria</taxon>
        <taxon>Bacillati</taxon>
        <taxon>Bacillota</taxon>
        <taxon>Clostridia</taxon>
        <taxon>Halanaerobiales</taxon>
        <taxon>Halarsenatibacteraceae</taxon>
        <taxon>Halarsenatibacter</taxon>
    </lineage>
</organism>
<sequence length="567" mass="63257">MRKLTVAIALVLVLAVAAPAVQAQMEDVDEDHWAYEAVEQLVAAGVVEGYPDGEFKGEQTMTRYEMAMMVGRALDNINEDIAALEADVADLEDGLTAAQAADVTEIVQEMIAEEMPAADEGLTEQQAEEVTEIVAALTAEFEEELDEMEAEIGALEYTLETETDALWAETEGIYETLDSLEARVEELEEEDEQYEGALTMELDTIVQRLSPETTSQGTDFTLTFDHTHYITDGFEAYVEWTPDSTDHTGFAEGDVLDLTFSEELHGIPGVQFRAFHDSIESYGAQVLDLHRDAHLEATLDAADELDVSLGLDVDYVFQNELDDGLHDEQYGRMAHLGLEGSVDIVDYGVDVVDGEGAEDSSEFLLDEDEYDFLAYEVNVGVEDVVENFDFDVAYYAYDDEHDGDYDEDYDGFEANLAYDIEDTRFDVGLGYANVEAGFWAFSDETPTDHPYGALQDGYVDGDGAEKIYGELGVEDIAGFDHTFLVEYWDTDGDVSPTGDSTDDMLLEWFAERDIGEDTVLEMTLWSYQYDEDILDDEGEFDLAAAPNAEEDSVIDFELYLEHELYSW</sequence>
<keyword evidence="6" id="KW-1185">Reference proteome</keyword>
<proteinExistence type="predicted"/>
<feature type="coiled-coil region" evidence="2">
    <location>
        <begin position="74"/>
        <end position="101"/>
    </location>
</feature>